<gene>
    <name evidence="3" type="ORF">SYYSPA8_37005</name>
</gene>
<dbReference type="RefSeq" id="WP_323452002.1">
    <property type="nucleotide sequence ID" value="NZ_LC735414.1"/>
</dbReference>
<dbReference type="Pfam" id="PF04233">
    <property type="entry name" value="Phage_Mu_F"/>
    <property type="match status" value="1"/>
</dbReference>
<evidence type="ECO:0000313" key="4">
    <source>
        <dbReference type="Proteomes" id="UP001291653"/>
    </source>
</evidence>
<feature type="region of interest" description="Disordered" evidence="1">
    <location>
        <begin position="508"/>
        <end position="527"/>
    </location>
</feature>
<feature type="domain" description="Phage head morphogenesis" evidence="2">
    <location>
        <begin position="208"/>
        <end position="311"/>
    </location>
</feature>
<feature type="compositionally biased region" description="Acidic residues" evidence="1">
    <location>
        <begin position="475"/>
        <end position="490"/>
    </location>
</feature>
<keyword evidence="3" id="KW-0614">Plasmid</keyword>
<evidence type="ECO:0000313" key="3">
    <source>
        <dbReference type="EMBL" id="BDT39519.1"/>
    </source>
</evidence>
<dbReference type="InterPro" id="IPR006528">
    <property type="entry name" value="Phage_head_morphogenesis_dom"/>
</dbReference>
<feature type="region of interest" description="Disordered" evidence="1">
    <location>
        <begin position="211"/>
        <end position="250"/>
    </location>
</feature>
<geneLocation type="plasmid" evidence="3 4">
    <name>pYSPA8-1</name>
</geneLocation>
<dbReference type="EMBL" id="LC735414">
    <property type="protein sequence ID" value="BDT39519.1"/>
    <property type="molecule type" value="Genomic_DNA"/>
</dbReference>
<proteinExistence type="predicted"/>
<organism evidence="3 4">
    <name type="scientific">Streptomyces yaizuensis</name>
    <dbReference type="NCBI Taxonomy" id="2989713"/>
    <lineage>
        <taxon>Bacteria</taxon>
        <taxon>Bacillati</taxon>
        <taxon>Actinomycetota</taxon>
        <taxon>Actinomycetes</taxon>
        <taxon>Kitasatosporales</taxon>
        <taxon>Streptomycetaceae</taxon>
        <taxon>Streptomyces</taxon>
    </lineage>
</organism>
<accession>A0AA86MG55</accession>
<feature type="compositionally biased region" description="Basic and acidic residues" evidence="1">
    <location>
        <begin position="936"/>
        <end position="946"/>
    </location>
</feature>
<protein>
    <recommendedName>
        <fullName evidence="2">Phage head morphogenesis domain-containing protein</fullName>
    </recommendedName>
</protein>
<reference evidence="3 4" key="1">
    <citation type="submission" date="2022-10" db="EMBL/GenBank/DDBJ databases">
        <title>Draft genome sequence of Streptomyces sp. YSPA8.</title>
        <authorList>
            <person name="Moriuchi R."/>
            <person name="Dohra H."/>
            <person name="Yamamura H."/>
            <person name="Kodani S."/>
        </authorList>
    </citation>
    <scope>NUCLEOTIDE SEQUENCE [LARGE SCALE GENOMIC DNA]</scope>
    <source>
        <strain evidence="3 4">YSPA8</strain>
        <plasmid evidence="3 4">pYSPA8-1</plasmid>
    </source>
</reference>
<feature type="compositionally biased region" description="Low complexity" evidence="1">
    <location>
        <begin position="220"/>
        <end position="234"/>
    </location>
</feature>
<sequence length="946" mass="99511">MPRSRDEHDMETAIVKAMTVYLDAARRAVLDGRTPPPDGILTAAGPPDMRAWPGEGLWRATVDRLVRPVIERIYRRSYRDTAGHDPAPADIQRAGDAATTRITSGGWLRRVWAAAQQALTSVYAHQDAEALQRAAVGDILTIDAAGRASRDRFAEYRRIVATADLPTRVRAAAMRELDRAEHGTAPREQPSLPPDVQRALEALARARAATVEEQGRPWRAEATTTAVTETTNAESSGAYDAGQTSEQETGRAAALKKWVAVLDDRTRDAHREADGQEVALDEPFTVGGERLRYPGDPNGSAGNVINCRCSVKVVPAIAVTAAVEEKSMSTTTVTAAVSAAANLPFAPRETPWDGDAARTAVRKWATDDTGKLDLAKYGRAFLWHDPDAPPSSYKMPVATVIDGELRAVWNGITAAAAVMNGGRGGTKGLTPEQETAVKTRLTSLYHSAAKAFQDASIQSPWEKTKKVTASAENPAEPEADTEGPEEEAGPDADTTAAAVVIPADTPAPECPCQRRPDTAPLTAAASPPRERRWRILVASATSPVPWPPPRAWFDPPELDGPRAVRVTADGRIRGHLAAWSHDGMPNCHVGYEGECVTPPTSPTGYRYFHQTTMDLPDGELDVGLITMDTGHAAPSLAAAPAVAHYDNTGTMAAVVRAGEDEHGIWVAGAVLPDLDEDERRRLSLARFSGDWRTRSGSLELVAALAVNTPGFPHPSRNDFALIAAGALVPASAASAESAVTPAGPEPAGGDCGCEGVPGGDERAGDTLTADAGPDNGGWRDLPPLDEDTVALVMAIVDGIGDDLDERDIQAAAALTASGKGIGLPDYVERTARHIKERAGFDKSRSIAAAWVAVKKICASGDSTLPGKQTINARSRAEACAAVATIGSLAVRASAAAAEDAPGSGGIAPAGAEDEPAGTPEGDAGDTEGTVPAQSQEQDRDETVEVV</sequence>
<name>A0AA86MG55_9ACTN</name>
<keyword evidence="4" id="KW-1185">Reference proteome</keyword>
<feature type="region of interest" description="Disordered" evidence="1">
    <location>
        <begin position="897"/>
        <end position="946"/>
    </location>
</feature>
<evidence type="ECO:0000259" key="2">
    <source>
        <dbReference type="Pfam" id="PF04233"/>
    </source>
</evidence>
<dbReference type="Proteomes" id="UP001291653">
    <property type="component" value="Plasmid pYSPA8-1"/>
</dbReference>
<dbReference type="AlphaFoldDB" id="A0AA86MG55"/>
<feature type="region of interest" description="Disordered" evidence="1">
    <location>
        <begin position="461"/>
        <end position="492"/>
    </location>
</feature>
<evidence type="ECO:0000256" key="1">
    <source>
        <dbReference type="SAM" id="MobiDB-lite"/>
    </source>
</evidence>